<evidence type="ECO:0000313" key="4">
    <source>
        <dbReference type="Proteomes" id="UP000812440"/>
    </source>
</evidence>
<feature type="region of interest" description="Disordered" evidence="2">
    <location>
        <begin position="58"/>
        <end position="90"/>
    </location>
</feature>
<keyword evidence="4" id="KW-1185">Reference proteome</keyword>
<dbReference type="AlphaFoldDB" id="A0A8T2K3G1"/>
<evidence type="ECO:0000256" key="2">
    <source>
        <dbReference type="SAM" id="MobiDB-lite"/>
    </source>
</evidence>
<comment type="caution">
    <text evidence="3">The sequence shown here is derived from an EMBL/GenBank/DDBJ whole genome shotgun (WGS) entry which is preliminary data.</text>
</comment>
<evidence type="ECO:0008006" key="5">
    <source>
        <dbReference type="Google" id="ProtNLM"/>
    </source>
</evidence>
<dbReference type="EMBL" id="JAACNH010000002">
    <property type="protein sequence ID" value="KAG8450170.1"/>
    <property type="molecule type" value="Genomic_DNA"/>
</dbReference>
<dbReference type="SUPFAM" id="SSF52833">
    <property type="entry name" value="Thioredoxin-like"/>
    <property type="match status" value="1"/>
</dbReference>
<gene>
    <name evidence="3" type="ORF">GDO86_002705</name>
</gene>
<evidence type="ECO:0000313" key="3">
    <source>
        <dbReference type="EMBL" id="KAG8450170.1"/>
    </source>
</evidence>
<dbReference type="InterPro" id="IPR051033">
    <property type="entry name" value="SH3BGR"/>
</dbReference>
<dbReference type="Gene3D" id="3.40.30.10">
    <property type="entry name" value="Glutaredoxin"/>
    <property type="match status" value="1"/>
</dbReference>
<proteinExistence type="inferred from homology"/>
<dbReference type="OrthoDB" id="9932926at2759"/>
<evidence type="ECO:0000256" key="1">
    <source>
        <dbReference type="ARBA" id="ARBA00007764"/>
    </source>
</evidence>
<dbReference type="PANTHER" id="PTHR12232">
    <property type="entry name" value="SH3 DOMAIN-BINDING GLUTAMIC ACID-RICH-LIKE PROTEIN"/>
    <property type="match status" value="1"/>
</dbReference>
<dbReference type="PANTHER" id="PTHR12232:SF1">
    <property type="entry name" value="SH3 DOMAIN-BINDING GLUTAMIC ACID-RICH PROTEIN"/>
    <property type="match status" value="1"/>
</dbReference>
<name>A0A8T2K3G1_9PIPI</name>
<reference evidence="3" key="1">
    <citation type="thesis" date="2020" institute="ProQuest LLC" country="789 East Eisenhower Parkway, Ann Arbor, MI, USA">
        <title>Comparative Genomics and Chromosome Evolution.</title>
        <authorList>
            <person name="Mudd A.B."/>
        </authorList>
    </citation>
    <scope>NUCLEOTIDE SEQUENCE</scope>
    <source>
        <strain evidence="3">Female2</strain>
        <tissue evidence="3">Blood</tissue>
    </source>
</reference>
<protein>
    <recommendedName>
        <fullName evidence="5">SH3 domain-binding glutamic acid-rich protein</fullName>
    </recommendedName>
</protein>
<dbReference type="Proteomes" id="UP000812440">
    <property type="component" value="Chromosome 2"/>
</dbReference>
<dbReference type="GO" id="GO:0005737">
    <property type="term" value="C:cytoplasm"/>
    <property type="evidence" value="ECO:0007669"/>
    <property type="project" value="TreeGrafter"/>
</dbReference>
<sequence>QWMRENVPGEKKPQNGTPLPPQIFNNEQFVGDFDSFFDAKEDNEIYVFLGLAAPASKKENEEPSDLQNDSVPPEENLETEVTPVPSNEEVPAEENHVINKYFLFFIQYIYIYMYIPYPSVIII</sequence>
<organism evidence="3 4">
    <name type="scientific">Hymenochirus boettgeri</name>
    <name type="common">Congo dwarf clawed frog</name>
    <dbReference type="NCBI Taxonomy" id="247094"/>
    <lineage>
        <taxon>Eukaryota</taxon>
        <taxon>Metazoa</taxon>
        <taxon>Chordata</taxon>
        <taxon>Craniata</taxon>
        <taxon>Vertebrata</taxon>
        <taxon>Euteleostomi</taxon>
        <taxon>Amphibia</taxon>
        <taxon>Batrachia</taxon>
        <taxon>Anura</taxon>
        <taxon>Pipoidea</taxon>
        <taxon>Pipidae</taxon>
        <taxon>Pipinae</taxon>
        <taxon>Hymenochirus</taxon>
    </lineage>
</organism>
<dbReference type="Pfam" id="PF04908">
    <property type="entry name" value="SH3BGR"/>
    <property type="match status" value="1"/>
</dbReference>
<dbReference type="InterPro" id="IPR036249">
    <property type="entry name" value="Thioredoxin-like_sf"/>
</dbReference>
<feature type="non-terminal residue" evidence="3">
    <location>
        <position position="123"/>
    </location>
</feature>
<feature type="region of interest" description="Disordered" evidence="2">
    <location>
        <begin position="1"/>
        <end position="23"/>
    </location>
</feature>
<accession>A0A8T2K3G1</accession>
<comment type="similarity">
    <text evidence="1">Belongs to the SH3BGR family.</text>
</comment>
<dbReference type="InterPro" id="IPR006993">
    <property type="entry name" value="Glut_rich_SH3-bd"/>
</dbReference>